<name>A0A1E5L491_9FIRM</name>
<dbReference type="InterPro" id="IPR004358">
    <property type="entry name" value="Sig_transdc_His_kin-like_C"/>
</dbReference>
<dbReference type="InterPro" id="IPR003661">
    <property type="entry name" value="HisK_dim/P_dom"/>
</dbReference>
<feature type="modified residue" description="4-aspartylphosphate" evidence="9">
    <location>
        <position position="851"/>
    </location>
</feature>
<dbReference type="InterPro" id="IPR011006">
    <property type="entry name" value="CheY-like_superfamily"/>
</dbReference>
<evidence type="ECO:0000256" key="1">
    <source>
        <dbReference type="ARBA" id="ARBA00000085"/>
    </source>
</evidence>
<dbReference type="InterPro" id="IPR003594">
    <property type="entry name" value="HATPase_dom"/>
</dbReference>
<evidence type="ECO:0000256" key="6">
    <source>
        <dbReference type="ARBA" id="ARBA00022777"/>
    </source>
</evidence>
<dbReference type="EC" id="2.7.13.3" evidence="3"/>
<dbReference type="InterPro" id="IPR000014">
    <property type="entry name" value="PAS"/>
</dbReference>
<evidence type="ECO:0000256" key="8">
    <source>
        <dbReference type="ARBA" id="ARBA00074306"/>
    </source>
</evidence>
<feature type="domain" description="PAS" evidence="12">
    <location>
        <begin position="267"/>
        <end position="321"/>
    </location>
</feature>
<feature type="domain" description="PAS" evidence="12">
    <location>
        <begin position="31"/>
        <end position="79"/>
    </location>
</feature>
<comment type="similarity">
    <text evidence="2">In the N-terminal section; belongs to the phytochrome family.</text>
</comment>
<dbReference type="SUPFAM" id="SSF55874">
    <property type="entry name" value="ATPase domain of HSP90 chaperone/DNA topoisomerase II/histidine kinase"/>
    <property type="match status" value="1"/>
</dbReference>
<dbReference type="SUPFAM" id="SSF47384">
    <property type="entry name" value="Homodimeric domain of signal transducing histidine kinase"/>
    <property type="match status" value="1"/>
</dbReference>
<organism evidence="14 15">
    <name type="scientific">Desulfuribacillus stibiiarsenatis</name>
    <dbReference type="NCBI Taxonomy" id="1390249"/>
    <lineage>
        <taxon>Bacteria</taxon>
        <taxon>Bacillati</taxon>
        <taxon>Bacillota</taxon>
        <taxon>Desulfuribacillia</taxon>
        <taxon>Desulfuribacillales</taxon>
        <taxon>Desulfuribacillaceae</taxon>
        <taxon>Desulfuribacillus</taxon>
    </lineage>
</organism>
<dbReference type="Gene3D" id="1.10.287.130">
    <property type="match status" value="1"/>
</dbReference>
<dbReference type="Gene3D" id="3.40.50.2300">
    <property type="match status" value="1"/>
</dbReference>
<dbReference type="Proteomes" id="UP000095255">
    <property type="component" value="Unassembled WGS sequence"/>
</dbReference>
<dbReference type="SMART" id="SM00091">
    <property type="entry name" value="PAS"/>
    <property type="match status" value="4"/>
</dbReference>
<dbReference type="PROSITE" id="PS50112">
    <property type="entry name" value="PAS"/>
    <property type="match status" value="3"/>
</dbReference>
<evidence type="ECO:0000256" key="9">
    <source>
        <dbReference type="PROSITE-ProRule" id="PRU00169"/>
    </source>
</evidence>
<dbReference type="PRINTS" id="PR00344">
    <property type="entry name" value="BCTRLSENSOR"/>
</dbReference>
<evidence type="ECO:0000259" key="13">
    <source>
        <dbReference type="PROSITE" id="PS50113"/>
    </source>
</evidence>
<dbReference type="CDD" id="cd00082">
    <property type="entry name" value="HisKA"/>
    <property type="match status" value="1"/>
</dbReference>
<dbReference type="PROSITE" id="PS50113">
    <property type="entry name" value="PAC"/>
    <property type="match status" value="2"/>
</dbReference>
<feature type="domain" description="PAC" evidence="13">
    <location>
        <begin position="83"/>
        <end position="135"/>
    </location>
</feature>
<keyword evidence="6" id="KW-0418">Kinase</keyword>
<evidence type="ECO:0000256" key="3">
    <source>
        <dbReference type="ARBA" id="ARBA00012438"/>
    </source>
</evidence>
<evidence type="ECO:0000256" key="2">
    <source>
        <dbReference type="ARBA" id="ARBA00006402"/>
    </source>
</evidence>
<gene>
    <name evidence="14" type="ORF">BHU72_06840</name>
</gene>
<dbReference type="InterPro" id="IPR000700">
    <property type="entry name" value="PAS-assoc_C"/>
</dbReference>
<dbReference type="STRING" id="1390249.BHU72_06840"/>
<feature type="domain" description="PAC" evidence="13">
    <location>
        <begin position="213"/>
        <end position="266"/>
    </location>
</feature>
<keyword evidence="5" id="KW-0808">Transferase</keyword>
<dbReference type="CDD" id="cd17546">
    <property type="entry name" value="REC_hyHK_CKI1_RcsC-like"/>
    <property type="match status" value="1"/>
</dbReference>
<dbReference type="Gene3D" id="3.30.565.10">
    <property type="entry name" value="Histidine kinase-like ATPase, C-terminal domain"/>
    <property type="match status" value="1"/>
</dbReference>
<accession>A0A1E5L491</accession>
<evidence type="ECO:0000256" key="7">
    <source>
        <dbReference type="ARBA" id="ARBA00023012"/>
    </source>
</evidence>
<dbReference type="FunFam" id="3.30.565.10:FF:000010">
    <property type="entry name" value="Sensor histidine kinase RcsC"/>
    <property type="match status" value="1"/>
</dbReference>
<dbReference type="InterPro" id="IPR035965">
    <property type="entry name" value="PAS-like_dom_sf"/>
</dbReference>
<dbReference type="Pfam" id="PF00072">
    <property type="entry name" value="Response_reg"/>
    <property type="match status" value="1"/>
</dbReference>
<dbReference type="InterPro" id="IPR036890">
    <property type="entry name" value="HATPase_C_sf"/>
</dbReference>
<dbReference type="NCBIfam" id="TIGR00229">
    <property type="entry name" value="sensory_box"/>
    <property type="match status" value="3"/>
</dbReference>
<dbReference type="Gene3D" id="3.30.450.20">
    <property type="entry name" value="PAS domain"/>
    <property type="match status" value="4"/>
</dbReference>
<dbReference type="InterPro" id="IPR036097">
    <property type="entry name" value="HisK_dim/P_sf"/>
</dbReference>
<dbReference type="PROSITE" id="PS50110">
    <property type="entry name" value="RESPONSE_REGULATORY"/>
    <property type="match status" value="1"/>
</dbReference>
<keyword evidence="4 9" id="KW-0597">Phosphoprotein</keyword>
<proteinExistence type="inferred from homology"/>
<evidence type="ECO:0000256" key="5">
    <source>
        <dbReference type="ARBA" id="ARBA00022679"/>
    </source>
</evidence>
<keyword evidence="15" id="KW-1185">Reference proteome</keyword>
<evidence type="ECO:0000256" key="4">
    <source>
        <dbReference type="ARBA" id="ARBA00022553"/>
    </source>
</evidence>
<dbReference type="SMART" id="SM00448">
    <property type="entry name" value="REC"/>
    <property type="match status" value="1"/>
</dbReference>
<evidence type="ECO:0000259" key="11">
    <source>
        <dbReference type="PROSITE" id="PS50110"/>
    </source>
</evidence>
<dbReference type="InterPro" id="IPR005467">
    <property type="entry name" value="His_kinase_dom"/>
</dbReference>
<evidence type="ECO:0000313" key="15">
    <source>
        <dbReference type="Proteomes" id="UP000095255"/>
    </source>
</evidence>
<dbReference type="RefSeq" id="WP_069702639.1">
    <property type="nucleotide sequence ID" value="NZ_MJAT01000035.1"/>
</dbReference>
<dbReference type="InterPro" id="IPR013655">
    <property type="entry name" value="PAS_fold_3"/>
</dbReference>
<feature type="domain" description="Response regulatory" evidence="11">
    <location>
        <begin position="796"/>
        <end position="921"/>
    </location>
</feature>
<dbReference type="Pfam" id="PF08447">
    <property type="entry name" value="PAS_3"/>
    <property type="match status" value="3"/>
</dbReference>
<dbReference type="InterPro" id="IPR001789">
    <property type="entry name" value="Sig_transdc_resp-reg_receiver"/>
</dbReference>
<dbReference type="Pfam" id="PF13426">
    <property type="entry name" value="PAS_9"/>
    <property type="match status" value="1"/>
</dbReference>
<evidence type="ECO:0000313" key="14">
    <source>
        <dbReference type="EMBL" id="OEH84904.1"/>
    </source>
</evidence>
<dbReference type="InterPro" id="IPR001610">
    <property type="entry name" value="PAC"/>
</dbReference>
<dbReference type="EMBL" id="MJAT01000035">
    <property type="protein sequence ID" value="OEH84904.1"/>
    <property type="molecule type" value="Genomic_DNA"/>
</dbReference>
<sequence>MHQYNHTFTETLFANGPCVIFQWSPQVGWPVSYVSPNVYQVLGYQQQQLILGEISFFELIHPDDIGRIEAEVQQHLDEGRSDFKQQYRLMRADGQYIWVDDYTYVIYDSQQEGAMINGYIVDVNDQVNAHRENENQKQRLALVIDGTDIAFWDWNVQTGDTVFNERWAQMIGYTVEDLQPISIETWIRYAHPDDLEQSNLLLNQHFAGEIPHYDYECRLRHKDGHWIWVHDRGKVMSWTEDGKPLRMIGTHVDITRRKLEEHSKHYQNQQFQALFKYTSDGVVFFDLQGIIQKVNQQFCDMFGYQVQEVLGNQINEIIDPEKKCNDYLWDAIIEGKRIKVETSRYSRTGSMIDVLVKGGPVIIDEGIVGGYIVYADITRQKQQNRELEARDELLRKLSENVPGVIFQYQLNQDGSSCFPFASEGMKDIYNVYPEEVKLDATRVFEVIHPEDIEKIRDSISRSSKTGDIWSDEYRVIFPDDNGNLKESWRHGQSTPEYLPNGSVIWHGYISNHDNQKEIERKLIAARKEAEEANSAKSQFLSTMSHEIRTPMNAIIGMTEVLEEIVIGEEVKQYIKVIRRNGEFLLYTINSVLDLAKIESGAIHIHKLPVHMVAFISELSNIYQVLAHRKGLEFLVELDYDNSGKDEYVLVDIDKLRQVLVNLIGNAIKFTEKGHVRLIIRKINHQLLQFQVVDTGIGIPEHKLDIIFNDFVQVDSSTTRTYGGTGLGLSISKKLVHLMGGSIWAESQAGVGSTFFFNLPMEVSFSRVSNYENVEKSSGAYYESTECNDTLSQNNKRILIVDDVADNRLLLQVFLKQVPCEIIFAVNGSDALEQYKEASKRSEQQIHLILMDMQMPVMDGYTATQKIREWERGNKLQEVPIIALTAYALKEEQHKSIRSGCNCHMSKPIKKVELIAAIKRYLCENTFE</sequence>
<reference evidence="14 15" key="1">
    <citation type="submission" date="2016-09" db="EMBL/GenBank/DDBJ databases">
        <title>Desulfuribacillus arsenicus sp. nov., an obligately anaerobic, dissimilatory arsenic- and antimonate-reducing bacterium isolated from anoxic sediments.</title>
        <authorList>
            <person name="Abin C.A."/>
            <person name="Hollibaugh J.T."/>
        </authorList>
    </citation>
    <scope>NUCLEOTIDE SEQUENCE [LARGE SCALE GENOMIC DNA]</scope>
    <source>
        <strain evidence="14 15">MLFW-2</strain>
    </source>
</reference>
<dbReference type="SMART" id="SM00086">
    <property type="entry name" value="PAC"/>
    <property type="match status" value="3"/>
</dbReference>
<dbReference type="Pfam" id="PF00512">
    <property type="entry name" value="HisKA"/>
    <property type="match status" value="1"/>
</dbReference>
<dbReference type="CDD" id="cd00130">
    <property type="entry name" value="PAS"/>
    <property type="match status" value="3"/>
</dbReference>
<dbReference type="CDD" id="cd16922">
    <property type="entry name" value="HATPase_EvgS-ArcB-TorS-like"/>
    <property type="match status" value="1"/>
</dbReference>
<dbReference type="AlphaFoldDB" id="A0A1E5L491"/>
<evidence type="ECO:0000259" key="10">
    <source>
        <dbReference type="PROSITE" id="PS50109"/>
    </source>
</evidence>
<dbReference type="GO" id="GO:0000155">
    <property type="term" value="F:phosphorelay sensor kinase activity"/>
    <property type="evidence" value="ECO:0007669"/>
    <property type="project" value="InterPro"/>
</dbReference>
<dbReference type="PROSITE" id="PS50109">
    <property type="entry name" value="HIS_KIN"/>
    <property type="match status" value="1"/>
</dbReference>
<keyword evidence="7" id="KW-0902">Two-component regulatory system</keyword>
<dbReference type="SMART" id="SM00387">
    <property type="entry name" value="HATPase_c"/>
    <property type="match status" value="1"/>
</dbReference>
<evidence type="ECO:0000259" key="12">
    <source>
        <dbReference type="PROSITE" id="PS50112"/>
    </source>
</evidence>
<dbReference type="PANTHER" id="PTHR43047">
    <property type="entry name" value="TWO-COMPONENT HISTIDINE PROTEIN KINASE"/>
    <property type="match status" value="1"/>
</dbReference>
<protein>
    <recommendedName>
        <fullName evidence="8">Circadian input-output histidine kinase CikA</fullName>
        <ecNumber evidence="3">2.7.13.3</ecNumber>
    </recommendedName>
</protein>
<dbReference type="SUPFAM" id="SSF52172">
    <property type="entry name" value="CheY-like"/>
    <property type="match status" value="1"/>
</dbReference>
<comment type="catalytic activity">
    <reaction evidence="1">
        <text>ATP + protein L-histidine = ADP + protein N-phospho-L-histidine.</text>
        <dbReference type="EC" id="2.7.13.3"/>
    </reaction>
</comment>
<feature type="domain" description="Histidine kinase" evidence="10">
    <location>
        <begin position="542"/>
        <end position="762"/>
    </location>
</feature>
<comment type="caution">
    <text evidence="14">The sequence shown here is derived from an EMBL/GenBank/DDBJ whole genome shotgun (WGS) entry which is preliminary data.</text>
</comment>
<feature type="domain" description="PAS" evidence="12">
    <location>
        <begin position="390"/>
        <end position="466"/>
    </location>
</feature>
<dbReference type="SMART" id="SM00388">
    <property type="entry name" value="HisKA"/>
    <property type="match status" value="1"/>
</dbReference>
<dbReference type="SUPFAM" id="SSF55785">
    <property type="entry name" value="PYP-like sensor domain (PAS domain)"/>
    <property type="match status" value="4"/>
</dbReference>
<dbReference type="Pfam" id="PF02518">
    <property type="entry name" value="HATPase_c"/>
    <property type="match status" value="1"/>
</dbReference>